<accession>A0A8F5Z8X1</accession>
<name>A0A8F5Z8X1_EDWPI</name>
<dbReference type="EMBL" id="MZ098224">
    <property type="protein sequence ID" value="QXO85644.1"/>
    <property type="molecule type" value="Genomic_DNA"/>
</dbReference>
<protein>
    <submittedName>
        <fullName evidence="1">Plasmid replication initiation protein</fullName>
    </submittedName>
</protein>
<sequence length="49" mass="5373">MRVGVGIMRRVTQQRAAVGLNGGFVHTVQLGANCLNGIECQAWYENTRP</sequence>
<reference evidence="1" key="1">
    <citation type="journal article" date="2021" name="J. Fish Dis.">
        <title>Genetic variability of Edwardsiella piscicida isolates from Mississippi catfish aquaculture with an assessment of virulence in channel and channel x blue hybrid catfish.</title>
        <authorList>
            <person name="Lopez-Porras A."/>
            <person name="Griffin M.J."/>
            <person name="Armwood A.R."/>
            <person name="Camus A.C."/>
            <person name="Waldbieser G.C."/>
            <person name="Ware C."/>
            <person name="Richardson B."/>
            <person name="Greenway T.E."/>
            <person name="Rosser T.G."/>
            <person name="Aarattuthodiyil S."/>
            <person name="Wise D.J."/>
        </authorList>
    </citation>
    <scope>NUCLEOTIDE SEQUENCE</scope>
    <source>
        <plasmid evidence="1">p1</plasmid>
    </source>
</reference>
<evidence type="ECO:0000313" key="1">
    <source>
        <dbReference type="EMBL" id="QXO85644.1"/>
    </source>
</evidence>
<organism evidence="1">
    <name type="scientific">Edwardsiella piscicida</name>
    <dbReference type="NCBI Taxonomy" id="1263550"/>
    <lineage>
        <taxon>Bacteria</taxon>
        <taxon>Pseudomonadati</taxon>
        <taxon>Pseudomonadota</taxon>
        <taxon>Gammaproteobacteria</taxon>
        <taxon>Enterobacterales</taxon>
        <taxon>Hafniaceae</taxon>
        <taxon>Edwardsiella</taxon>
    </lineage>
</organism>
<keyword evidence="1" id="KW-0614">Plasmid</keyword>
<proteinExistence type="predicted"/>
<dbReference type="AlphaFoldDB" id="A0A8F5Z8X1"/>
<geneLocation type="plasmid" evidence="1">
    <name>p1</name>
</geneLocation>